<reference evidence="2 3" key="1">
    <citation type="submission" date="2022-12" db="EMBL/GenBank/DDBJ databases">
        <title>Genomic features and morphological characterization of a novel Knufia sp. strain isolated from spacecraft assembly facility.</title>
        <authorList>
            <person name="Teixeira M."/>
            <person name="Chander A.M."/>
            <person name="Stajich J.E."/>
            <person name="Venkateswaran K."/>
        </authorList>
    </citation>
    <scope>NUCLEOTIDE SEQUENCE [LARGE SCALE GENOMIC DNA]</scope>
    <source>
        <strain evidence="2 3">FJI-L2-BK-P2</strain>
    </source>
</reference>
<evidence type="ECO:0000313" key="2">
    <source>
        <dbReference type="EMBL" id="KAK5958791.1"/>
    </source>
</evidence>
<keyword evidence="1" id="KW-0732">Signal</keyword>
<gene>
    <name evidence="2" type="ORF">OHC33_000634</name>
</gene>
<organism evidence="2 3">
    <name type="scientific">Knufia fluminis</name>
    <dbReference type="NCBI Taxonomy" id="191047"/>
    <lineage>
        <taxon>Eukaryota</taxon>
        <taxon>Fungi</taxon>
        <taxon>Dikarya</taxon>
        <taxon>Ascomycota</taxon>
        <taxon>Pezizomycotina</taxon>
        <taxon>Eurotiomycetes</taxon>
        <taxon>Chaetothyriomycetidae</taxon>
        <taxon>Chaetothyriales</taxon>
        <taxon>Trichomeriaceae</taxon>
        <taxon>Knufia</taxon>
    </lineage>
</organism>
<dbReference type="EMBL" id="JAKLMC020000001">
    <property type="protein sequence ID" value="KAK5958791.1"/>
    <property type="molecule type" value="Genomic_DNA"/>
</dbReference>
<evidence type="ECO:0000313" key="3">
    <source>
        <dbReference type="Proteomes" id="UP001316803"/>
    </source>
</evidence>
<keyword evidence="3" id="KW-1185">Reference proteome</keyword>
<evidence type="ECO:0000256" key="1">
    <source>
        <dbReference type="SAM" id="SignalP"/>
    </source>
</evidence>
<dbReference type="AlphaFoldDB" id="A0AAN8ICQ5"/>
<dbReference type="Proteomes" id="UP001316803">
    <property type="component" value="Unassembled WGS sequence"/>
</dbReference>
<name>A0AAN8ICQ5_9EURO</name>
<feature type="chain" id="PRO_5042820825" evidence="1">
    <location>
        <begin position="22"/>
        <end position="79"/>
    </location>
</feature>
<proteinExistence type="predicted"/>
<sequence length="79" mass="7763">MRYSILSIFVATLTLITPALAQDGDDSSTSTSTSASSTSKCNYAGCGTAQAAAFAPATAIPMIPAAIAGMGALGYAALL</sequence>
<protein>
    <submittedName>
        <fullName evidence="2">Uncharacterized protein</fullName>
    </submittedName>
</protein>
<feature type="signal peptide" evidence="1">
    <location>
        <begin position="1"/>
        <end position="21"/>
    </location>
</feature>
<accession>A0AAN8ICQ5</accession>
<comment type="caution">
    <text evidence="2">The sequence shown here is derived from an EMBL/GenBank/DDBJ whole genome shotgun (WGS) entry which is preliminary data.</text>
</comment>